<dbReference type="SUPFAM" id="SSF109993">
    <property type="entry name" value="VPS9 domain"/>
    <property type="match status" value="1"/>
</dbReference>
<keyword evidence="1" id="KW-0677">Repeat</keyword>
<dbReference type="InterPro" id="IPR003409">
    <property type="entry name" value="MORN"/>
</dbReference>
<reference evidence="2 3" key="1">
    <citation type="journal article" date="2013" name="Proc. Natl. Acad. Sci. U.S.A.">
        <title>The king cobra genome reveals dynamic gene evolution and adaptation in the snake venom system.</title>
        <authorList>
            <person name="Vonk F.J."/>
            <person name="Casewell N.R."/>
            <person name="Henkel C.V."/>
            <person name="Heimberg A.M."/>
            <person name="Jansen H.J."/>
            <person name="McCleary R.J."/>
            <person name="Kerkkamp H.M."/>
            <person name="Vos R.A."/>
            <person name="Guerreiro I."/>
            <person name="Calvete J.J."/>
            <person name="Wuster W."/>
            <person name="Woods A.E."/>
            <person name="Logan J.M."/>
            <person name="Harrison R.A."/>
            <person name="Castoe T.A."/>
            <person name="de Koning A.P."/>
            <person name="Pollock D.D."/>
            <person name="Yandell M."/>
            <person name="Calderon D."/>
            <person name="Renjifo C."/>
            <person name="Currier R.B."/>
            <person name="Salgado D."/>
            <person name="Pla D."/>
            <person name="Sanz L."/>
            <person name="Hyder A.S."/>
            <person name="Ribeiro J.M."/>
            <person name="Arntzen J.W."/>
            <person name="van den Thillart G.E."/>
            <person name="Boetzer M."/>
            <person name="Pirovano W."/>
            <person name="Dirks R.P."/>
            <person name="Spaink H.P."/>
            <person name="Duboule D."/>
            <person name="McGlinn E."/>
            <person name="Kini R.M."/>
            <person name="Richardson M.K."/>
        </authorList>
    </citation>
    <scope>NUCLEOTIDE SEQUENCE</scope>
    <source>
        <tissue evidence="2">Blood</tissue>
    </source>
</reference>
<dbReference type="AlphaFoldDB" id="V8NG45"/>
<dbReference type="OrthoDB" id="48314at2759"/>
<evidence type="ECO:0000313" key="3">
    <source>
        <dbReference type="Proteomes" id="UP000018936"/>
    </source>
</evidence>
<dbReference type="PANTHER" id="PTHR46089:SF1">
    <property type="entry name" value="ALS2 C-TERMINAL-LIKE PROTEIN"/>
    <property type="match status" value="1"/>
</dbReference>
<evidence type="ECO:0000256" key="1">
    <source>
        <dbReference type="ARBA" id="ARBA00022737"/>
    </source>
</evidence>
<dbReference type="GO" id="GO:0031267">
    <property type="term" value="F:small GTPase binding"/>
    <property type="evidence" value="ECO:0007669"/>
    <property type="project" value="TreeGrafter"/>
</dbReference>
<feature type="non-terminal residue" evidence="2">
    <location>
        <position position="1"/>
    </location>
</feature>
<sequence length="602" mass="68360">DDWKLHRAALQEFLADFSPESCLAIGLYTVLQKPFRDHLQRYACVLSKLKAATGQSLEKEKISDASEKFAKLRSYVSQIVDEAGLTAALWKSVGTKFTAVWQWKIQRAVGQALVDKRDVPVWGDRGKGFAPPVCRCATFAFRSEGRFKSATYEGEWCLGKPHGKGKLVWPNGQNFAGDFKEGLKNGFGISLIPQGSNDHYDCYKCHWREGQMDGYGICEGERYIGMWENDQRHGPGIVVLQSGVCFQRTFHLDRMVGSGVLLLEDDLVYEGNFTNDFKFGKLTFPNGFVLEETFTNKSREGLQVPGVMIPSGDQQAFTKSTIQLGQEDFPVEKRWEDLYDQFLAFVHAGGQADTEESFMGFHALESSLHPLGKLLKTLILVFQSTYSGIGANKHLLRMAQEEVKDYAKKIWEFYQSLLQLAFKVKGFNSPQNTEKRYVEGSSVILPLILPYFYPDLLMLYMVAHEKQDEVYGQGIISLSCFSDTTLLEYLDVQKDFWPLKDLTLTSNQRQSLVKDHCFLSATECLQKLIATMDPQEKLEILQKTYEEIEETINQLLGKDIQHLGAEIHLIRDLMDPTNGGKHDFLLTALESCYQLIQEIRLP</sequence>
<gene>
    <name evidence="2" type="primary">ALS2CL</name>
    <name evidence="2" type="ORF">L345_13635</name>
</gene>
<comment type="caution">
    <text evidence="2">The sequence shown here is derived from an EMBL/GenBank/DDBJ whole genome shotgun (WGS) entry which is preliminary data.</text>
</comment>
<keyword evidence="3" id="KW-1185">Reference proteome</keyword>
<dbReference type="InterPro" id="IPR037191">
    <property type="entry name" value="VPS9_dom_sf"/>
</dbReference>
<proteinExistence type="predicted"/>
<accession>V8NG45</accession>
<dbReference type="GO" id="GO:0016197">
    <property type="term" value="P:endosomal transport"/>
    <property type="evidence" value="ECO:0007669"/>
    <property type="project" value="TreeGrafter"/>
</dbReference>
<dbReference type="GO" id="GO:0005085">
    <property type="term" value="F:guanyl-nucleotide exchange factor activity"/>
    <property type="evidence" value="ECO:0007669"/>
    <property type="project" value="TreeGrafter"/>
</dbReference>
<dbReference type="SMART" id="SM00698">
    <property type="entry name" value="MORN"/>
    <property type="match status" value="3"/>
</dbReference>
<dbReference type="Gene3D" id="1.20.1050.80">
    <property type="entry name" value="VPS9 domain"/>
    <property type="match status" value="1"/>
</dbReference>
<dbReference type="GO" id="GO:0031410">
    <property type="term" value="C:cytoplasmic vesicle"/>
    <property type="evidence" value="ECO:0007669"/>
    <property type="project" value="TreeGrafter"/>
</dbReference>
<evidence type="ECO:0000313" key="2">
    <source>
        <dbReference type="EMBL" id="ETE60613.1"/>
    </source>
</evidence>
<organism evidence="2 3">
    <name type="scientific">Ophiophagus hannah</name>
    <name type="common">King cobra</name>
    <name type="synonym">Naja hannah</name>
    <dbReference type="NCBI Taxonomy" id="8665"/>
    <lineage>
        <taxon>Eukaryota</taxon>
        <taxon>Metazoa</taxon>
        <taxon>Chordata</taxon>
        <taxon>Craniata</taxon>
        <taxon>Vertebrata</taxon>
        <taxon>Euteleostomi</taxon>
        <taxon>Lepidosauria</taxon>
        <taxon>Squamata</taxon>
        <taxon>Bifurcata</taxon>
        <taxon>Unidentata</taxon>
        <taxon>Episquamata</taxon>
        <taxon>Toxicofera</taxon>
        <taxon>Serpentes</taxon>
        <taxon>Colubroidea</taxon>
        <taxon>Elapidae</taxon>
        <taxon>Elapinae</taxon>
        <taxon>Ophiophagus</taxon>
    </lineage>
</organism>
<dbReference type="EMBL" id="AZIM01004530">
    <property type="protein sequence ID" value="ETE60613.1"/>
    <property type="molecule type" value="Genomic_DNA"/>
</dbReference>
<dbReference type="Pfam" id="PF02493">
    <property type="entry name" value="MORN"/>
    <property type="match status" value="5"/>
</dbReference>
<dbReference type="Proteomes" id="UP000018936">
    <property type="component" value="Unassembled WGS sequence"/>
</dbReference>
<dbReference type="InterPro" id="IPR051984">
    <property type="entry name" value="Alsin"/>
</dbReference>
<name>V8NG45_OPHHA</name>
<protein>
    <submittedName>
        <fullName evidence="2">ALS2 C-terminal-like protein</fullName>
    </submittedName>
</protein>
<dbReference type="PANTHER" id="PTHR46089">
    <property type="entry name" value="ALSIN HOMOLOG"/>
    <property type="match status" value="1"/>
</dbReference>
<dbReference type="SUPFAM" id="SSF82185">
    <property type="entry name" value="Histone H3 K4-specific methyltransferase SET7/9 N-terminal domain"/>
    <property type="match status" value="1"/>
</dbReference>
<dbReference type="Gene3D" id="2.20.110.10">
    <property type="entry name" value="Histone H3 K4-specific methyltransferase SET7/9 N-terminal domain"/>
    <property type="match status" value="1"/>
</dbReference>